<gene>
    <name evidence="2" type="ORF">D1164_04875</name>
</gene>
<comment type="caution">
    <text evidence="2">The sequence shown here is derived from an EMBL/GenBank/DDBJ whole genome shotgun (WGS) entry which is preliminary data.</text>
</comment>
<dbReference type="Pfam" id="PF10825">
    <property type="entry name" value="DUF2752"/>
    <property type="match status" value="1"/>
</dbReference>
<organism evidence="2 3">
    <name type="scientific">Mariniphaga sediminis</name>
    <dbReference type="NCBI Taxonomy" id="1628158"/>
    <lineage>
        <taxon>Bacteria</taxon>
        <taxon>Pseudomonadati</taxon>
        <taxon>Bacteroidota</taxon>
        <taxon>Bacteroidia</taxon>
        <taxon>Marinilabiliales</taxon>
        <taxon>Prolixibacteraceae</taxon>
        <taxon>Mariniphaga</taxon>
    </lineage>
</organism>
<feature type="transmembrane region" description="Helical" evidence="1">
    <location>
        <begin position="99"/>
        <end position="118"/>
    </location>
</feature>
<dbReference type="RefSeq" id="WP_119348834.1">
    <property type="nucleotide sequence ID" value="NZ_JBFHKJ010000242.1"/>
</dbReference>
<keyword evidence="1" id="KW-1133">Transmembrane helix</keyword>
<proteinExistence type="predicted"/>
<dbReference type="AlphaFoldDB" id="A0A399D3V9"/>
<evidence type="ECO:0000313" key="3">
    <source>
        <dbReference type="Proteomes" id="UP000266441"/>
    </source>
</evidence>
<protein>
    <submittedName>
        <fullName evidence="2">DUF2752 domain-containing protein</fullName>
    </submittedName>
</protein>
<feature type="transmembrane region" description="Helical" evidence="1">
    <location>
        <begin position="69"/>
        <end position="87"/>
    </location>
</feature>
<name>A0A399D3V9_9BACT</name>
<keyword evidence="1" id="KW-0472">Membrane</keyword>
<reference evidence="2 3" key="1">
    <citation type="journal article" date="2015" name="Int. J. Syst. Evol. Microbiol.">
        <title>Mariniphaga sediminis sp. nov., isolated from coastal sediment.</title>
        <authorList>
            <person name="Wang F.Q."/>
            <person name="Shen Q.Y."/>
            <person name="Chen G.J."/>
            <person name="Du Z.J."/>
        </authorList>
    </citation>
    <scope>NUCLEOTIDE SEQUENCE [LARGE SCALE GENOMIC DNA]</scope>
    <source>
        <strain evidence="2 3">SY21</strain>
    </source>
</reference>
<sequence>MKKLLKGGLLLGILAAAALFFLLDPGKHEIFPRCIFYSISGYYCPGCGSQRAIHNLLHLNLAGVVSNNLLFLPAILAIAYHYLHPLLNRKLNWKLPNIFYLKNTPWIIFGIIVVFWVLRNVSFYPFCVLAPN</sequence>
<evidence type="ECO:0000256" key="1">
    <source>
        <dbReference type="SAM" id="Phobius"/>
    </source>
</evidence>
<accession>A0A399D3V9</accession>
<dbReference type="InterPro" id="IPR021215">
    <property type="entry name" value="DUF2752"/>
</dbReference>
<evidence type="ECO:0000313" key="2">
    <source>
        <dbReference type="EMBL" id="RIH66247.1"/>
    </source>
</evidence>
<feature type="transmembrane region" description="Helical" evidence="1">
    <location>
        <begin position="7"/>
        <end position="23"/>
    </location>
</feature>
<keyword evidence="1" id="KW-0812">Transmembrane</keyword>
<keyword evidence="3" id="KW-1185">Reference proteome</keyword>
<dbReference type="OrthoDB" id="9815897at2"/>
<dbReference type="Proteomes" id="UP000266441">
    <property type="component" value="Unassembled WGS sequence"/>
</dbReference>
<dbReference type="EMBL" id="QWET01000003">
    <property type="protein sequence ID" value="RIH66247.1"/>
    <property type="molecule type" value="Genomic_DNA"/>
</dbReference>